<dbReference type="CDD" id="cd00590">
    <property type="entry name" value="RRM_SF"/>
    <property type="match status" value="1"/>
</dbReference>
<keyword evidence="2 6" id="KW-0863">Zinc-finger</keyword>
<dbReference type="Gene3D" id="4.10.1060.10">
    <property type="entry name" value="Zinc finger, RanBP2-type"/>
    <property type="match status" value="1"/>
</dbReference>
<evidence type="ECO:0000256" key="2">
    <source>
        <dbReference type="ARBA" id="ARBA00022771"/>
    </source>
</evidence>
<dbReference type="SUPFAM" id="SSF90209">
    <property type="entry name" value="Ran binding protein zinc finger-like"/>
    <property type="match status" value="1"/>
</dbReference>
<evidence type="ECO:0000256" key="6">
    <source>
        <dbReference type="PROSITE-ProRule" id="PRU00322"/>
    </source>
</evidence>
<dbReference type="SMART" id="SM00547">
    <property type="entry name" value="ZnF_RBZ"/>
    <property type="match status" value="1"/>
</dbReference>
<dbReference type="SMART" id="SM00360">
    <property type="entry name" value="RRM"/>
    <property type="match status" value="3"/>
</dbReference>
<dbReference type="GO" id="GO:0003723">
    <property type="term" value="F:RNA binding"/>
    <property type="evidence" value="ECO:0007669"/>
    <property type="project" value="UniProtKB-UniRule"/>
</dbReference>
<feature type="compositionally biased region" description="Basic residues" evidence="7">
    <location>
        <begin position="364"/>
        <end position="384"/>
    </location>
</feature>
<feature type="domain" description="RRM" evidence="8">
    <location>
        <begin position="1"/>
        <end position="85"/>
    </location>
</feature>
<evidence type="ECO:0000256" key="4">
    <source>
        <dbReference type="ARBA" id="ARBA00022884"/>
    </source>
</evidence>
<dbReference type="Gene3D" id="3.30.70.330">
    <property type="match status" value="2"/>
</dbReference>
<evidence type="ECO:0000256" key="7">
    <source>
        <dbReference type="SAM" id="MobiDB-lite"/>
    </source>
</evidence>
<keyword evidence="3" id="KW-0862">Zinc</keyword>
<dbReference type="Pfam" id="PF00076">
    <property type="entry name" value="RRM_1"/>
    <property type="match status" value="2"/>
</dbReference>
<keyword evidence="4 5" id="KW-0694">RNA-binding</keyword>
<evidence type="ECO:0000259" key="8">
    <source>
        <dbReference type="PROSITE" id="PS50102"/>
    </source>
</evidence>
<evidence type="ECO:0008006" key="12">
    <source>
        <dbReference type="Google" id="ProtNLM"/>
    </source>
</evidence>
<dbReference type="PANTHER" id="PTHR48027">
    <property type="entry name" value="HETEROGENEOUS NUCLEAR RIBONUCLEOPROTEIN 87F-RELATED"/>
    <property type="match status" value="1"/>
</dbReference>
<comment type="caution">
    <text evidence="10">The sequence shown here is derived from an EMBL/GenBank/DDBJ whole genome shotgun (WGS) entry which is preliminary data.</text>
</comment>
<dbReference type="PROSITE" id="PS50102">
    <property type="entry name" value="RRM"/>
    <property type="match status" value="2"/>
</dbReference>
<dbReference type="PROSITE" id="PS50199">
    <property type="entry name" value="ZF_RANBP2_2"/>
    <property type="match status" value="1"/>
</dbReference>
<evidence type="ECO:0000259" key="9">
    <source>
        <dbReference type="PROSITE" id="PS50199"/>
    </source>
</evidence>
<reference evidence="10" key="1">
    <citation type="submission" date="2021-02" db="EMBL/GenBank/DDBJ databases">
        <authorList>
            <person name="Dougan E. K."/>
            <person name="Rhodes N."/>
            <person name="Thang M."/>
            <person name="Chan C."/>
        </authorList>
    </citation>
    <scope>NUCLEOTIDE SEQUENCE</scope>
</reference>
<accession>A0A813H2S8</accession>
<proteinExistence type="predicted"/>
<dbReference type="GO" id="GO:0008270">
    <property type="term" value="F:zinc ion binding"/>
    <property type="evidence" value="ECO:0007669"/>
    <property type="project" value="UniProtKB-KW"/>
</dbReference>
<organism evidence="10 11">
    <name type="scientific">Polarella glacialis</name>
    <name type="common">Dinoflagellate</name>
    <dbReference type="NCBI Taxonomy" id="89957"/>
    <lineage>
        <taxon>Eukaryota</taxon>
        <taxon>Sar</taxon>
        <taxon>Alveolata</taxon>
        <taxon>Dinophyceae</taxon>
        <taxon>Suessiales</taxon>
        <taxon>Suessiaceae</taxon>
        <taxon>Polarella</taxon>
    </lineage>
</organism>
<gene>
    <name evidence="10" type="ORF">PGLA1383_LOCUS48094</name>
</gene>
<evidence type="ECO:0000256" key="5">
    <source>
        <dbReference type="PROSITE-ProRule" id="PRU00176"/>
    </source>
</evidence>
<feature type="region of interest" description="Disordered" evidence="7">
    <location>
        <begin position="96"/>
        <end position="126"/>
    </location>
</feature>
<protein>
    <recommendedName>
        <fullName evidence="12">RNA-binding protein</fullName>
    </recommendedName>
</protein>
<dbReference type="InterPro" id="IPR036443">
    <property type="entry name" value="Znf_RanBP2_sf"/>
</dbReference>
<feature type="compositionally biased region" description="Basic and acidic residues" evidence="7">
    <location>
        <begin position="97"/>
        <end position="126"/>
    </location>
</feature>
<dbReference type="AlphaFoldDB" id="A0A813H2S8"/>
<dbReference type="InterPro" id="IPR035979">
    <property type="entry name" value="RBD_domain_sf"/>
</dbReference>
<dbReference type="SUPFAM" id="SSF54928">
    <property type="entry name" value="RNA-binding domain, RBD"/>
    <property type="match status" value="2"/>
</dbReference>
<dbReference type="EMBL" id="CAJNNV010030311">
    <property type="protein sequence ID" value="CAE8632113.1"/>
    <property type="molecule type" value="Genomic_DNA"/>
</dbReference>
<evidence type="ECO:0000256" key="1">
    <source>
        <dbReference type="ARBA" id="ARBA00022723"/>
    </source>
</evidence>
<dbReference type="Proteomes" id="UP000654075">
    <property type="component" value="Unassembled WGS sequence"/>
</dbReference>
<evidence type="ECO:0000256" key="3">
    <source>
        <dbReference type="ARBA" id="ARBA00022833"/>
    </source>
</evidence>
<dbReference type="OrthoDB" id="1875751at2759"/>
<feature type="domain" description="RRM" evidence="8">
    <location>
        <begin position="184"/>
        <end position="257"/>
    </location>
</feature>
<keyword evidence="1" id="KW-0479">Metal-binding</keyword>
<name>A0A813H2S8_POLGL</name>
<evidence type="ECO:0000313" key="11">
    <source>
        <dbReference type="Proteomes" id="UP000654075"/>
    </source>
</evidence>
<evidence type="ECO:0000313" key="10">
    <source>
        <dbReference type="EMBL" id="CAE8632113.1"/>
    </source>
</evidence>
<dbReference type="InterPro" id="IPR001876">
    <property type="entry name" value="Znf_RanBP2"/>
</dbReference>
<dbReference type="InterPro" id="IPR000504">
    <property type="entry name" value="RRM_dom"/>
</dbReference>
<feature type="domain" description="RanBP2-type" evidence="9">
    <location>
        <begin position="128"/>
        <end position="158"/>
    </location>
</feature>
<keyword evidence="11" id="KW-1185">Reference proteome</keyword>
<feature type="region of interest" description="Disordered" evidence="7">
    <location>
        <begin position="350"/>
        <end position="398"/>
    </location>
</feature>
<dbReference type="InterPro" id="IPR052462">
    <property type="entry name" value="SLIRP/GR-RBP-like"/>
</dbReference>
<dbReference type="InterPro" id="IPR012677">
    <property type="entry name" value="Nucleotide-bd_a/b_plait_sf"/>
</dbReference>
<sequence length="398" mass="43443">MVLVEGLPLTSDVTSEAMVKQFFEHFGPVHEVRIDRDDQGAVRGTARVIFDSCEVAKDVVARYGPEAREVVEFLGNALGITTVHYNRLSPACVAGKGDARKQAQKGEKGDKGPTVRKGEKGDKGKGKGFGEDWTCPNCGVMVFASKSECFKCGTGKHSDAGGKGKGVDLVCKGGFDAGRSDPTEKIFIAGVPKDLTEHALAEYYSKFGAVKELHLPFDTDTGQLRGFCFITFETCEAAAEAVKTGGLGEARLDYGQKKGGGKKAAEAPRPTDFFLRVSELPDNPRQRDTFKLFYSYSTARFRDFGSEAIVEFVSVGECQKAFDEKQGARMGSARIILSAATREEFLAMKATQDLIPGSKDERRRSRSRSRRRPRRSRSRSRGSGRRSELDAFGTGPSR</sequence>